<evidence type="ECO:0000313" key="15">
    <source>
        <dbReference type="EMBL" id="TPX09538.1"/>
    </source>
</evidence>
<dbReference type="GO" id="GO:0000324">
    <property type="term" value="C:fungal-type vacuole"/>
    <property type="evidence" value="ECO:0007669"/>
    <property type="project" value="TreeGrafter"/>
</dbReference>
<evidence type="ECO:0000256" key="6">
    <source>
        <dbReference type="ARBA" id="ARBA00023180"/>
    </source>
</evidence>
<evidence type="ECO:0000256" key="2">
    <source>
        <dbReference type="ARBA" id="ARBA00006188"/>
    </source>
</evidence>
<keyword evidence="16" id="KW-1185">Reference proteome</keyword>
<dbReference type="RefSeq" id="XP_030991249.1">
    <property type="nucleotide sequence ID" value="XM_031144229.1"/>
</dbReference>
<evidence type="ECO:0000256" key="5">
    <source>
        <dbReference type="ARBA" id="ARBA00022801"/>
    </source>
</evidence>
<comment type="caution">
    <text evidence="15">The sequence shown here is derived from an EMBL/GenBank/DDBJ whole genome shotgun (WGS) entry which is preliminary data.</text>
</comment>
<keyword evidence="8" id="KW-0326">Glycosidase</keyword>
<evidence type="ECO:0000256" key="4">
    <source>
        <dbReference type="ARBA" id="ARBA00022729"/>
    </source>
</evidence>
<organism evidence="15 16">
    <name type="scientific">Thyridium curvatum</name>
    <dbReference type="NCBI Taxonomy" id="1093900"/>
    <lineage>
        <taxon>Eukaryota</taxon>
        <taxon>Fungi</taxon>
        <taxon>Dikarya</taxon>
        <taxon>Ascomycota</taxon>
        <taxon>Pezizomycotina</taxon>
        <taxon>Sordariomycetes</taxon>
        <taxon>Sordariomycetidae</taxon>
        <taxon>Thyridiales</taxon>
        <taxon>Thyridiaceae</taxon>
        <taxon>Thyridium</taxon>
    </lineage>
</organism>
<dbReference type="GeneID" id="41976728"/>
<dbReference type="FunFam" id="1.50.10.10:FF:000018">
    <property type="entry name" value="Glucoamylase"/>
    <property type="match status" value="1"/>
</dbReference>
<feature type="domain" description="CBM20" evidence="14">
    <location>
        <begin position="573"/>
        <end position="680"/>
    </location>
</feature>
<dbReference type="InterPro" id="IPR012341">
    <property type="entry name" value="6hp_glycosidase-like_sf"/>
</dbReference>
<feature type="binding site" evidence="12">
    <location>
        <position position="183"/>
    </location>
    <ligand>
        <name>substrate</name>
    </ligand>
</feature>
<dbReference type="Gene3D" id="2.60.40.10">
    <property type="entry name" value="Immunoglobulins"/>
    <property type="match status" value="1"/>
</dbReference>
<dbReference type="InterPro" id="IPR013784">
    <property type="entry name" value="Carb-bd-like_fold"/>
</dbReference>
<dbReference type="PRINTS" id="PR00736">
    <property type="entry name" value="GLHYDRLASE15"/>
</dbReference>
<dbReference type="InterPro" id="IPR013783">
    <property type="entry name" value="Ig-like_fold"/>
</dbReference>
<dbReference type="PIRSF" id="PIRSF001031">
    <property type="entry name" value="Glu-a-glcsd_SBD"/>
    <property type="match status" value="1"/>
</dbReference>
<evidence type="ECO:0000256" key="13">
    <source>
        <dbReference type="SAM" id="MobiDB-lite"/>
    </source>
</evidence>
<feature type="compositionally biased region" description="Polar residues" evidence="13">
    <location>
        <begin position="511"/>
        <end position="521"/>
    </location>
</feature>
<protein>
    <recommendedName>
        <fullName evidence="3">glucan 1,4-alpha-glucosidase</fullName>
        <ecNumber evidence="3">3.2.1.3</ecNumber>
    </recommendedName>
    <alternativeName>
        <fullName evidence="11">1,4-alpha-D-glucan glucohydrolase</fullName>
    </alternativeName>
    <alternativeName>
        <fullName evidence="10">Glucan 1,4-alpha-glucosidase</fullName>
    </alternativeName>
</protein>
<keyword evidence="6" id="KW-0325">Glycoprotein</keyword>
<comment type="similarity">
    <text evidence="2">Belongs to the glycosyl hydrolase 15 family.</text>
</comment>
<keyword evidence="5" id="KW-0378">Hydrolase</keyword>
<evidence type="ECO:0000256" key="8">
    <source>
        <dbReference type="ARBA" id="ARBA00023295"/>
    </source>
</evidence>
<proteinExistence type="inferred from homology"/>
<dbReference type="InParanoid" id="A0A507AXI7"/>
<dbReference type="GO" id="GO:2001070">
    <property type="term" value="F:starch binding"/>
    <property type="evidence" value="ECO:0007669"/>
    <property type="project" value="InterPro"/>
</dbReference>
<dbReference type="AlphaFoldDB" id="A0A507AXI7"/>
<dbReference type="InterPro" id="IPR008928">
    <property type="entry name" value="6-hairpin_glycosidase_sf"/>
</dbReference>
<keyword evidence="9" id="KW-0624">Polysaccharide degradation</keyword>
<name>A0A507AXI7_9PEZI</name>
<keyword evidence="4" id="KW-0732">Signal</keyword>
<dbReference type="FunCoup" id="A0A507AXI7">
    <property type="interactions" value="54"/>
</dbReference>
<evidence type="ECO:0000259" key="14">
    <source>
        <dbReference type="PROSITE" id="PS51166"/>
    </source>
</evidence>
<dbReference type="InterPro" id="IPR000165">
    <property type="entry name" value="Glucoamylase"/>
</dbReference>
<dbReference type="PANTHER" id="PTHR31616">
    <property type="entry name" value="TREHALASE"/>
    <property type="match status" value="1"/>
</dbReference>
<dbReference type="SUPFAM" id="SSF49452">
    <property type="entry name" value="Starch-binding domain-like"/>
    <property type="match status" value="1"/>
</dbReference>
<dbReference type="STRING" id="1093900.A0A507AXI7"/>
<evidence type="ECO:0000256" key="11">
    <source>
        <dbReference type="ARBA" id="ARBA00033473"/>
    </source>
</evidence>
<dbReference type="SMART" id="SM01065">
    <property type="entry name" value="CBM_2"/>
    <property type="match status" value="1"/>
</dbReference>
<dbReference type="OrthoDB" id="6123450at2759"/>
<dbReference type="Gene3D" id="1.50.10.10">
    <property type="match status" value="2"/>
</dbReference>
<dbReference type="GO" id="GO:0004339">
    <property type="term" value="F:glucan 1,4-alpha-glucosidase activity"/>
    <property type="evidence" value="ECO:0007669"/>
    <property type="project" value="UniProtKB-EC"/>
</dbReference>
<dbReference type="FunFam" id="2.60.40.10:FF:000552">
    <property type="entry name" value="Related to glucoamylase"/>
    <property type="match status" value="1"/>
</dbReference>
<comment type="catalytic activity">
    <reaction evidence="1">
        <text>Hydrolysis of terminal (1-&gt;4)-linked alpha-D-glucose residues successively from non-reducing ends of the chains with release of beta-D-glucose.</text>
        <dbReference type="EC" id="3.2.1.3"/>
    </reaction>
</comment>
<dbReference type="SUPFAM" id="SSF48208">
    <property type="entry name" value="Six-hairpin glycosidases"/>
    <property type="match status" value="1"/>
</dbReference>
<dbReference type="InterPro" id="IPR011613">
    <property type="entry name" value="GH15-like"/>
</dbReference>
<dbReference type="PROSITE" id="PS51166">
    <property type="entry name" value="CBM20"/>
    <property type="match status" value="1"/>
</dbReference>
<dbReference type="Proteomes" id="UP000319257">
    <property type="component" value="Unassembled WGS sequence"/>
</dbReference>
<dbReference type="PANTHER" id="PTHR31616:SF12">
    <property type="entry name" value="GLUCOAMYLASE"/>
    <property type="match status" value="1"/>
</dbReference>
<dbReference type="EMBL" id="SKBQ01000066">
    <property type="protein sequence ID" value="TPX09538.1"/>
    <property type="molecule type" value="Genomic_DNA"/>
</dbReference>
<dbReference type="InterPro" id="IPR008291">
    <property type="entry name" value="Glucoamylase_SBD"/>
</dbReference>
<dbReference type="InterPro" id="IPR034836">
    <property type="entry name" value="CBM20_glucoamylase"/>
</dbReference>
<dbReference type="EC" id="3.2.1.3" evidence="3"/>
<dbReference type="Pfam" id="PF00686">
    <property type="entry name" value="CBM_20"/>
    <property type="match status" value="1"/>
</dbReference>
<gene>
    <name evidence="15" type="ORF">E0L32_009281</name>
</gene>
<evidence type="ECO:0000256" key="1">
    <source>
        <dbReference type="ARBA" id="ARBA00001863"/>
    </source>
</evidence>
<feature type="compositionally biased region" description="Low complexity" evidence="13">
    <location>
        <begin position="533"/>
        <end position="572"/>
    </location>
</feature>
<dbReference type="Pfam" id="PF00723">
    <property type="entry name" value="Glyco_hydro_15"/>
    <property type="match status" value="1"/>
</dbReference>
<reference evidence="15 16" key="1">
    <citation type="submission" date="2019-06" db="EMBL/GenBank/DDBJ databases">
        <title>Draft genome sequence of the filamentous fungus Phialemoniopsis curvata isolated from diesel fuel.</title>
        <authorList>
            <person name="Varaljay V.A."/>
            <person name="Lyon W.J."/>
            <person name="Crouch A.L."/>
            <person name="Drake C.E."/>
            <person name="Hollomon J.M."/>
            <person name="Nadeau L.J."/>
            <person name="Nunn H.S."/>
            <person name="Stevenson B.S."/>
            <person name="Bojanowski C.L."/>
            <person name="Crookes-Goodson W.J."/>
        </authorList>
    </citation>
    <scope>NUCLEOTIDE SEQUENCE [LARGE SCALE GENOMIC DNA]</scope>
    <source>
        <strain evidence="15 16">D216</strain>
    </source>
</reference>
<evidence type="ECO:0000256" key="9">
    <source>
        <dbReference type="ARBA" id="ARBA00023326"/>
    </source>
</evidence>
<accession>A0A507AXI7</accession>
<dbReference type="InterPro" id="IPR002044">
    <property type="entry name" value="CBM20"/>
</dbReference>
<dbReference type="GO" id="GO:0000272">
    <property type="term" value="P:polysaccharide catabolic process"/>
    <property type="evidence" value="ECO:0007669"/>
    <property type="project" value="UniProtKB-KW"/>
</dbReference>
<evidence type="ECO:0000256" key="3">
    <source>
        <dbReference type="ARBA" id="ARBA00012593"/>
    </source>
</evidence>
<evidence type="ECO:0000256" key="7">
    <source>
        <dbReference type="ARBA" id="ARBA00023277"/>
    </source>
</evidence>
<feature type="region of interest" description="Disordered" evidence="13">
    <location>
        <begin position="506"/>
        <end position="575"/>
    </location>
</feature>
<evidence type="ECO:0000256" key="12">
    <source>
        <dbReference type="PIRSR" id="PIRSR001031-2"/>
    </source>
</evidence>
<dbReference type="CDD" id="cd05811">
    <property type="entry name" value="CBM20_glucoamylase"/>
    <property type="match status" value="1"/>
</dbReference>
<evidence type="ECO:0000313" key="16">
    <source>
        <dbReference type="Proteomes" id="UP000319257"/>
    </source>
</evidence>
<evidence type="ECO:0000256" key="10">
    <source>
        <dbReference type="ARBA" id="ARBA00033442"/>
    </source>
</evidence>
<sequence>MASLQGNSHQHPFVNHTSPYQSLYEPVMHGLSSLLLLGACAYQTVFGRPEVSQPRHQGELLKRSVDSFISTEKPYAMQQLLCNIGPSGCHSSGVQSGIVIASPDKANPDYFYTWTRDAGLVLKAIVEAFSEKYDSSLQATIQNYIASQARLQGVSNPSGNLGDGSGLGEPKFNVNLSPYNGAWGRPQRDGPPLRAIAMIGYAKWLIDNGYSSTASTIIWPIVRNDLNYVAQYCASGTRPVSICGRKSVAVPSSRSRLNTEASPTLVEGSALAKALGTSCSSCDQIAPQILCFQQRFWSPSGGYMVANINTNNGRSGKDANTILASIHNFDPAAGCDVNTFQPCSDKALANLRVVVDSFRIYSINSNIPRGSALSVGRYPEDSYYNGNPWYLNTLATAEQLYDSLYIWKKQGSITITSVSLPFFKDLVSSATTGTFASGSSTYSTIYNAVNSYADGFVNIVATRAYPNGSLSEQFDRNNGQPLSAHDLTWSYAAFLTAVARRAGSVPASWGATPNSIPSQCRGNGIGGSYVSATQTSFPPSQTPQTSPKPSTTTSDGGSTTTQTGPSTTTTDSCVPASSVSVTFNERVTTTWGQTIKIVGNTDALGNWDTSKAVPLSASQYTANNPLWTVTINLQAGQVIQYKYINVQTDGSVRWEADPNHTYTVPASCDTSATKSDVWQS</sequence>
<keyword evidence="7" id="KW-0119">Carbohydrate metabolism</keyword>